<name>B7ZZC8_MAIZE</name>
<dbReference type="EMBL" id="BT054670">
    <property type="protein sequence ID" value="ACL53277.1"/>
    <property type="molecule type" value="mRNA"/>
</dbReference>
<feature type="compositionally biased region" description="Basic residues" evidence="1">
    <location>
        <begin position="59"/>
        <end position="81"/>
    </location>
</feature>
<evidence type="ECO:0000256" key="1">
    <source>
        <dbReference type="SAM" id="MobiDB-lite"/>
    </source>
</evidence>
<dbReference type="AlphaFoldDB" id="B7ZZC8"/>
<feature type="compositionally biased region" description="Low complexity" evidence="1">
    <location>
        <begin position="48"/>
        <end position="58"/>
    </location>
</feature>
<feature type="compositionally biased region" description="Low complexity" evidence="1">
    <location>
        <begin position="82"/>
        <end position="97"/>
    </location>
</feature>
<feature type="region of interest" description="Disordered" evidence="1">
    <location>
        <begin position="22"/>
        <end position="98"/>
    </location>
</feature>
<reference evidence="2" key="1">
    <citation type="journal article" date="2009" name="PLoS Genet.">
        <title>Sequencing, mapping, and analysis of 27,455 maize full-length cDNAs.</title>
        <authorList>
            <person name="Soderlund C."/>
            <person name="Descour A."/>
            <person name="Kudrna D."/>
            <person name="Bomhoff M."/>
            <person name="Boyd L."/>
            <person name="Currie J."/>
            <person name="Angelova A."/>
            <person name="Collura K."/>
            <person name="Wissotski M."/>
            <person name="Ashley E."/>
            <person name="Morrow D."/>
            <person name="Fernandes J."/>
            <person name="Walbot V."/>
            <person name="Yu Y."/>
        </authorList>
    </citation>
    <scope>NUCLEOTIDE SEQUENCE</scope>
    <source>
        <strain evidence="2">B73</strain>
    </source>
</reference>
<organism evidence="2">
    <name type="scientific">Zea mays</name>
    <name type="common">Maize</name>
    <dbReference type="NCBI Taxonomy" id="4577"/>
    <lineage>
        <taxon>Eukaryota</taxon>
        <taxon>Viridiplantae</taxon>
        <taxon>Streptophyta</taxon>
        <taxon>Embryophyta</taxon>
        <taxon>Tracheophyta</taxon>
        <taxon>Spermatophyta</taxon>
        <taxon>Magnoliopsida</taxon>
        <taxon>Liliopsida</taxon>
        <taxon>Poales</taxon>
        <taxon>Poaceae</taxon>
        <taxon>PACMAD clade</taxon>
        <taxon>Panicoideae</taxon>
        <taxon>Andropogonodae</taxon>
        <taxon>Andropogoneae</taxon>
        <taxon>Tripsacinae</taxon>
        <taxon>Zea</taxon>
    </lineage>
</organism>
<accession>B7ZZC8</accession>
<sequence>MHHCRNPDSRAKSCMHRRSIAWRNLPGRADRSAGVAAPAPPGRNNTHPARPLAPLPRGAPRRRPRSPRRCRTGRSRWRRTRTGPPSWRSRSRSAPCARRGRRTRCFSRHSWLQNATSPLHGTAQTNRIQLSCHVMLHYIIRIQGEKNKLFQPRGG</sequence>
<protein>
    <submittedName>
        <fullName evidence="2">Uncharacterized protein</fullName>
    </submittedName>
</protein>
<reference evidence="2" key="2">
    <citation type="submission" date="2012-06" db="EMBL/GenBank/DDBJ databases">
        <authorList>
            <person name="Yu Y."/>
            <person name="Currie J."/>
            <person name="Lomeli R."/>
            <person name="Angelova A."/>
            <person name="Collura K."/>
            <person name="Wissotski M."/>
            <person name="Campos D."/>
            <person name="Kudrna D."/>
            <person name="Golser W."/>
            <person name="Ashely E."/>
            <person name="Descour A."/>
            <person name="Fernandes J."/>
            <person name="Soderlund C."/>
            <person name="Walbot V."/>
        </authorList>
    </citation>
    <scope>NUCLEOTIDE SEQUENCE</scope>
    <source>
        <strain evidence="2">B73</strain>
    </source>
</reference>
<evidence type="ECO:0000313" key="2">
    <source>
        <dbReference type="EMBL" id="ACL53277.1"/>
    </source>
</evidence>
<proteinExistence type="evidence at transcript level"/>